<accession>A0ABV7EEY9</accession>
<evidence type="ECO:0000256" key="1">
    <source>
        <dbReference type="SAM" id="SignalP"/>
    </source>
</evidence>
<dbReference type="EMBL" id="JBHRSU010000004">
    <property type="protein sequence ID" value="MFC3100157.1"/>
    <property type="molecule type" value="Genomic_DNA"/>
</dbReference>
<keyword evidence="1" id="KW-0732">Signal</keyword>
<sequence length="100" mass="10609">MMKTVLFAAAPALALASALCAPAAAQTVTIIKMGYDRAPRAEAALTADAVVAEAAERACPRPFLRNLRAQELYRLCLAEARAEAEAKLAARETPADLARR</sequence>
<comment type="caution">
    <text evidence="2">The sequence shown here is derived from an EMBL/GenBank/DDBJ whole genome shotgun (WGS) entry which is preliminary data.</text>
</comment>
<feature type="signal peptide" evidence="1">
    <location>
        <begin position="1"/>
        <end position="23"/>
    </location>
</feature>
<keyword evidence="3" id="KW-1185">Reference proteome</keyword>
<evidence type="ECO:0000313" key="3">
    <source>
        <dbReference type="Proteomes" id="UP001595378"/>
    </source>
</evidence>
<proteinExistence type="predicted"/>
<organism evidence="2 3">
    <name type="scientific">Alteraurantiacibacter lauratis</name>
    <dbReference type="NCBI Taxonomy" id="2054627"/>
    <lineage>
        <taxon>Bacteria</taxon>
        <taxon>Pseudomonadati</taxon>
        <taxon>Pseudomonadota</taxon>
        <taxon>Alphaproteobacteria</taxon>
        <taxon>Sphingomonadales</taxon>
        <taxon>Erythrobacteraceae</taxon>
        <taxon>Alteraurantiacibacter</taxon>
    </lineage>
</organism>
<evidence type="ECO:0000313" key="2">
    <source>
        <dbReference type="EMBL" id="MFC3100157.1"/>
    </source>
</evidence>
<dbReference type="Proteomes" id="UP001595378">
    <property type="component" value="Unassembled WGS sequence"/>
</dbReference>
<protein>
    <recommendedName>
        <fullName evidence="4">UrcA family protein</fullName>
    </recommendedName>
</protein>
<reference evidence="3" key="1">
    <citation type="journal article" date="2019" name="Int. J. Syst. Evol. Microbiol.">
        <title>The Global Catalogue of Microorganisms (GCM) 10K type strain sequencing project: providing services to taxonomists for standard genome sequencing and annotation.</title>
        <authorList>
            <consortium name="The Broad Institute Genomics Platform"/>
            <consortium name="The Broad Institute Genome Sequencing Center for Infectious Disease"/>
            <person name="Wu L."/>
            <person name="Ma J."/>
        </authorList>
    </citation>
    <scope>NUCLEOTIDE SEQUENCE [LARGE SCALE GENOMIC DNA]</scope>
    <source>
        <strain evidence="3">KCTC 52606</strain>
    </source>
</reference>
<gene>
    <name evidence="2" type="ORF">ACFODK_04555</name>
</gene>
<evidence type="ECO:0008006" key="4">
    <source>
        <dbReference type="Google" id="ProtNLM"/>
    </source>
</evidence>
<dbReference type="RefSeq" id="WP_336917955.1">
    <property type="nucleotide sequence ID" value="NZ_JBANRN010000003.1"/>
</dbReference>
<feature type="chain" id="PRO_5047224186" description="UrcA family protein" evidence="1">
    <location>
        <begin position="24"/>
        <end position="100"/>
    </location>
</feature>
<name>A0ABV7EEY9_9SPHN</name>